<dbReference type="GO" id="GO:0006355">
    <property type="term" value="P:regulation of DNA-templated transcription"/>
    <property type="evidence" value="ECO:0007669"/>
    <property type="project" value="InterPro"/>
</dbReference>
<keyword evidence="3" id="KW-0804">Transcription</keyword>
<proteinExistence type="predicted"/>
<evidence type="ECO:0000256" key="3">
    <source>
        <dbReference type="ARBA" id="ARBA00023163"/>
    </source>
</evidence>
<dbReference type="Gene3D" id="2.60.120.10">
    <property type="entry name" value="Jelly Rolls"/>
    <property type="match status" value="1"/>
</dbReference>
<dbReference type="InterPro" id="IPR018490">
    <property type="entry name" value="cNMP-bd_dom_sf"/>
</dbReference>
<dbReference type="EMBL" id="JACIEH010000003">
    <property type="protein sequence ID" value="MBB4100638.1"/>
    <property type="molecule type" value="Genomic_DNA"/>
</dbReference>
<feature type="domain" description="HTH crp-type" evidence="4">
    <location>
        <begin position="148"/>
        <end position="222"/>
    </location>
</feature>
<keyword evidence="2" id="KW-0238">DNA-binding</keyword>
<keyword evidence="6" id="KW-1185">Reference proteome</keyword>
<protein>
    <submittedName>
        <fullName evidence="5">CRP-like cAMP-binding protein</fullName>
    </submittedName>
</protein>
<evidence type="ECO:0000313" key="6">
    <source>
        <dbReference type="Proteomes" id="UP000557392"/>
    </source>
</evidence>
<dbReference type="InterPro" id="IPR000595">
    <property type="entry name" value="cNMP-bd_dom"/>
</dbReference>
<sequence length="243" mass="26525">MSQATLAPPPAIPAFRRLAALAPFDARADIALRDAARRARRIPIRQELLSEGKPVMDPQILLSGWAARTRILPDGRRQIMGLLLPGDLIGHCYQPEPLATSTIVALTDLEICPAPSAEDFPSLSCAYGISHALDESFLLAQITRLGRMNAYERLADLFLELLERLSMAGLTSEGAFDHPLTQELVADVTGLTPVHVNRVVKTMRQDGEVLWATGYLVLTAPGALASRIGWAPFRVSLSMPQRQ</sequence>
<evidence type="ECO:0000259" key="4">
    <source>
        <dbReference type="PROSITE" id="PS51063"/>
    </source>
</evidence>
<dbReference type="Gene3D" id="1.10.10.10">
    <property type="entry name" value="Winged helix-like DNA-binding domain superfamily/Winged helix DNA-binding domain"/>
    <property type="match status" value="1"/>
</dbReference>
<dbReference type="SUPFAM" id="SSF51206">
    <property type="entry name" value="cAMP-binding domain-like"/>
    <property type="match status" value="1"/>
</dbReference>
<keyword evidence="1" id="KW-0805">Transcription regulation</keyword>
<accession>A0A7W6JW64</accession>
<dbReference type="Pfam" id="PF13545">
    <property type="entry name" value="HTH_Crp_2"/>
    <property type="match status" value="1"/>
</dbReference>
<dbReference type="InterPro" id="IPR036390">
    <property type="entry name" value="WH_DNA-bd_sf"/>
</dbReference>
<dbReference type="AlphaFoldDB" id="A0A7W6JW64"/>
<dbReference type="InterPro" id="IPR014710">
    <property type="entry name" value="RmlC-like_jellyroll"/>
</dbReference>
<dbReference type="Proteomes" id="UP000557392">
    <property type="component" value="Unassembled WGS sequence"/>
</dbReference>
<dbReference type="InterPro" id="IPR012318">
    <property type="entry name" value="HTH_CRP"/>
</dbReference>
<comment type="caution">
    <text evidence="5">The sequence shown here is derived from an EMBL/GenBank/DDBJ whole genome shotgun (WGS) entry which is preliminary data.</text>
</comment>
<evidence type="ECO:0000256" key="2">
    <source>
        <dbReference type="ARBA" id="ARBA00023125"/>
    </source>
</evidence>
<dbReference type="SUPFAM" id="SSF46785">
    <property type="entry name" value="Winged helix' DNA-binding domain"/>
    <property type="match status" value="1"/>
</dbReference>
<dbReference type="InterPro" id="IPR036388">
    <property type="entry name" value="WH-like_DNA-bd_sf"/>
</dbReference>
<dbReference type="GO" id="GO:0003677">
    <property type="term" value="F:DNA binding"/>
    <property type="evidence" value="ECO:0007669"/>
    <property type="project" value="UniProtKB-KW"/>
</dbReference>
<dbReference type="Pfam" id="PF00027">
    <property type="entry name" value="cNMP_binding"/>
    <property type="match status" value="1"/>
</dbReference>
<gene>
    <name evidence="5" type="ORF">GGR46_004210</name>
</gene>
<organism evidence="5 6">
    <name type="scientific">Sphingomonas kyeonggiensis</name>
    <dbReference type="NCBI Taxonomy" id="1268553"/>
    <lineage>
        <taxon>Bacteria</taxon>
        <taxon>Pseudomonadati</taxon>
        <taxon>Pseudomonadota</taxon>
        <taxon>Alphaproteobacteria</taxon>
        <taxon>Sphingomonadales</taxon>
        <taxon>Sphingomonadaceae</taxon>
        <taxon>Sphingomonas</taxon>
    </lineage>
</organism>
<dbReference type="CDD" id="cd00038">
    <property type="entry name" value="CAP_ED"/>
    <property type="match status" value="1"/>
</dbReference>
<evidence type="ECO:0000256" key="1">
    <source>
        <dbReference type="ARBA" id="ARBA00023015"/>
    </source>
</evidence>
<reference evidence="5 6" key="1">
    <citation type="submission" date="2020-08" db="EMBL/GenBank/DDBJ databases">
        <title>Genomic Encyclopedia of Type Strains, Phase IV (KMG-IV): sequencing the most valuable type-strain genomes for metagenomic binning, comparative biology and taxonomic classification.</title>
        <authorList>
            <person name="Goeker M."/>
        </authorList>
    </citation>
    <scope>NUCLEOTIDE SEQUENCE [LARGE SCALE GENOMIC DNA]</scope>
    <source>
        <strain evidence="5 6">DSM 101806</strain>
    </source>
</reference>
<dbReference type="RefSeq" id="WP_183999915.1">
    <property type="nucleotide sequence ID" value="NZ_JACIEH010000003.1"/>
</dbReference>
<dbReference type="PROSITE" id="PS51063">
    <property type="entry name" value="HTH_CRP_2"/>
    <property type="match status" value="1"/>
</dbReference>
<evidence type="ECO:0000313" key="5">
    <source>
        <dbReference type="EMBL" id="MBB4100638.1"/>
    </source>
</evidence>
<name>A0A7W6JW64_9SPHN</name>